<evidence type="ECO:0000259" key="5">
    <source>
        <dbReference type="PROSITE" id="PS50245"/>
    </source>
</evidence>
<protein>
    <submittedName>
        <fullName evidence="6">Tubulin-specific chaperone B</fullName>
    </submittedName>
</protein>
<keyword evidence="2" id="KW-0963">Cytoplasm</keyword>
<comment type="similarity">
    <text evidence="4">Belongs to the TBCB family.</text>
</comment>
<dbReference type="PROSITE" id="PS50245">
    <property type="entry name" value="CAP_GLY_2"/>
    <property type="match status" value="1"/>
</dbReference>
<keyword evidence="7" id="KW-1185">Reference proteome</keyword>
<dbReference type="Gene3D" id="3.10.20.90">
    <property type="entry name" value="Phosphatidylinositol 3-kinase Catalytic Subunit, Chain A, domain 1"/>
    <property type="match status" value="1"/>
</dbReference>
<evidence type="ECO:0000256" key="4">
    <source>
        <dbReference type="ARBA" id="ARBA00025779"/>
    </source>
</evidence>
<dbReference type="Gene3D" id="2.30.30.190">
    <property type="entry name" value="CAP Gly-rich-like domain"/>
    <property type="match status" value="1"/>
</dbReference>
<dbReference type="Pfam" id="PF14560">
    <property type="entry name" value="Ubiquitin_2"/>
    <property type="match status" value="1"/>
</dbReference>
<dbReference type="InterPro" id="IPR036859">
    <property type="entry name" value="CAP-Gly_dom_sf"/>
</dbReference>
<dbReference type="SMART" id="SM01052">
    <property type="entry name" value="CAP_GLY"/>
    <property type="match status" value="1"/>
</dbReference>
<accession>A0ABR4Q622</accession>
<keyword evidence="3" id="KW-0143">Chaperone</keyword>
<evidence type="ECO:0000256" key="1">
    <source>
        <dbReference type="ARBA" id="ARBA00004496"/>
    </source>
</evidence>
<dbReference type="InterPro" id="IPR000626">
    <property type="entry name" value="Ubiquitin-like_dom"/>
</dbReference>
<evidence type="ECO:0000256" key="3">
    <source>
        <dbReference type="ARBA" id="ARBA00023186"/>
    </source>
</evidence>
<dbReference type="SUPFAM" id="SSF74924">
    <property type="entry name" value="Cap-Gly domain"/>
    <property type="match status" value="1"/>
</dbReference>
<proteinExistence type="inferred from homology"/>
<dbReference type="InterPro" id="IPR000938">
    <property type="entry name" value="CAP-Gly_domain"/>
</dbReference>
<dbReference type="Proteomes" id="UP001651158">
    <property type="component" value="Unassembled WGS sequence"/>
</dbReference>
<gene>
    <name evidence="6" type="ORF">TcWFU_002947</name>
</gene>
<sequence>MGLLICDVRNLLIVVTAPPFTQRVPKKSRLVCAGHSIVVIFIPNPHLWKGYLSLTAETLKLRHGFETENLVLITGCDNKTMKLELKDENEKFVKELTDDSKTLEELGLKNGYHVHVTDPNVEAGLYDNIMGQDLDDRFKLSDEQYAERKDTILAWKKQHNLGEFREVDPEQRKAAEEAKLAKEAADRKLIQSMNIGDRCEVRVPQQPSKRGEIAFLGETKFKEGVWVGVKYDEPLGRNDGSIDGYRYFECRPKYGAFVRPSFVEVGNFPELDLDDLDEI</sequence>
<feature type="domain" description="CAP-Gly" evidence="5">
    <location>
        <begin position="217"/>
        <end position="259"/>
    </location>
</feature>
<dbReference type="PANTHER" id="PTHR18916">
    <property type="entry name" value="DYNACTIN 1-RELATED MICROTUBULE-BINDING"/>
    <property type="match status" value="1"/>
</dbReference>
<evidence type="ECO:0000256" key="2">
    <source>
        <dbReference type="ARBA" id="ARBA00022490"/>
    </source>
</evidence>
<dbReference type="EMBL" id="JAKROA010000009">
    <property type="protein sequence ID" value="KAL5105136.1"/>
    <property type="molecule type" value="Genomic_DNA"/>
</dbReference>
<name>A0ABR4Q622_9CEST</name>
<reference evidence="6 7" key="1">
    <citation type="journal article" date="2022" name="Front. Cell. Infect. Microbiol.">
        <title>The Genomes of Two Strains of Taenia crassiceps the Animal Model for the Study of Human Cysticercosis.</title>
        <authorList>
            <person name="Bobes R.J."/>
            <person name="Estrada K."/>
            <person name="Rios-Valencia D.G."/>
            <person name="Calderon-Gallegos A."/>
            <person name="de la Torre P."/>
            <person name="Carrero J.C."/>
            <person name="Sanchez-Flores A."/>
            <person name="Laclette J.P."/>
        </authorList>
    </citation>
    <scope>NUCLEOTIDE SEQUENCE [LARGE SCALE GENOMIC DNA]</scope>
    <source>
        <strain evidence="6">WFUcys</strain>
    </source>
</reference>
<comment type="caution">
    <text evidence="6">The sequence shown here is derived from an EMBL/GenBank/DDBJ whole genome shotgun (WGS) entry which is preliminary data.</text>
</comment>
<dbReference type="SUPFAM" id="SSF54236">
    <property type="entry name" value="Ubiquitin-like"/>
    <property type="match status" value="1"/>
</dbReference>
<organism evidence="6 7">
    <name type="scientific">Taenia crassiceps</name>
    <dbReference type="NCBI Taxonomy" id="6207"/>
    <lineage>
        <taxon>Eukaryota</taxon>
        <taxon>Metazoa</taxon>
        <taxon>Spiralia</taxon>
        <taxon>Lophotrochozoa</taxon>
        <taxon>Platyhelminthes</taxon>
        <taxon>Cestoda</taxon>
        <taxon>Eucestoda</taxon>
        <taxon>Cyclophyllidea</taxon>
        <taxon>Taeniidae</taxon>
        <taxon>Taenia</taxon>
    </lineage>
</organism>
<comment type="subcellular location">
    <subcellularLocation>
        <location evidence="1">Cytoplasm</location>
    </subcellularLocation>
</comment>
<dbReference type="InterPro" id="IPR029071">
    <property type="entry name" value="Ubiquitin-like_domsf"/>
</dbReference>
<dbReference type="Pfam" id="PF01302">
    <property type="entry name" value="CAP_GLY"/>
    <property type="match status" value="1"/>
</dbReference>
<evidence type="ECO:0000313" key="6">
    <source>
        <dbReference type="EMBL" id="KAL5105136.1"/>
    </source>
</evidence>
<evidence type="ECO:0000313" key="7">
    <source>
        <dbReference type="Proteomes" id="UP001651158"/>
    </source>
</evidence>
<dbReference type="PANTHER" id="PTHR18916:SF85">
    <property type="entry name" value="TUBULIN-FOLDING COFACTOR B"/>
    <property type="match status" value="1"/>
</dbReference>